<keyword evidence="15" id="KW-0472">Membrane</keyword>
<keyword evidence="23" id="KW-1185">Reference proteome</keyword>
<dbReference type="FunFam" id="3.80.10.10:FF:000111">
    <property type="entry name" value="LRR receptor-like serine/threonine-protein kinase ERECTA"/>
    <property type="match status" value="1"/>
</dbReference>
<evidence type="ECO:0000256" key="15">
    <source>
        <dbReference type="ARBA" id="ARBA00023136"/>
    </source>
</evidence>
<keyword evidence="9 20" id="KW-0732">Signal</keyword>
<reference evidence="22" key="1">
    <citation type="submission" date="2015-04" db="UniProtKB">
        <authorList>
            <consortium name="EnsemblPlants"/>
        </authorList>
    </citation>
    <scope>IDENTIFICATION</scope>
    <source>
        <strain evidence="22">SL10</strain>
    </source>
</reference>
<dbReference type="InterPro" id="IPR001611">
    <property type="entry name" value="Leu-rich_rpt"/>
</dbReference>
<dbReference type="FunFam" id="3.80.10.10:FF:000095">
    <property type="entry name" value="LRR receptor-like serine/threonine-protein kinase GSO1"/>
    <property type="match status" value="1"/>
</dbReference>
<keyword evidence="12" id="KW-0418">Kinase</keyword>
<dbReference type="GO" id="GO:0005886">
    <property type="term" value="C:plasma membrane"/>
    <property type="evidence" value="ECO:0007669"/>
    <property type="project" value="UniProtKB-SubCell"/>
</dbReference>
<keyword evidence="17" id="KW-0325">Glycoprotein</keyword>
<comment type="catalytic activity">
    <reaction evidence="19">
        <text>L-seryl-[protein] + ATP = O-phospho-L-seryl-[protein] + ADP + H(+)</text>
        <dbReference type="Rhea" id="RHEA:17989"/>
        <dbReference type="Rhea" id="RHEA-COMP:9863"/>
        <dbReference type="Rhea" id="RHEA-COMP:11604"/>
        <dbReference type="ChEBI" id="CHEBI:15378"/>
        <dbReference type="ChEBI" id="CHEBI:29999"/>
        <dbReference type="ChEBI" id="CHEBI:30616"/>
        <dbReference type="ChEBI" id="CHEBI:83421"/>
        <dbReference type="ChEBI" id="CHEBI:456216"/>
        <dbReference type="EC" id="2.7.11.1"/>
    </reaction>
</comment>
<dbReference type="InterPro" id="IPR003591">
    <property type="entry name" value="Leu-rich_rpt_typical-subtyp"/>
</dbReference>
<evidence type="ECO:0000256" key="7">
    <source>
        <dbReference type="ARBA" id="ARBA00022626"/>
    </source>
</evidence>
<evidence type="ECO:0000256" key="5">
    <source>
        <dbReference type="ARBA" id="ARBA00022527"/>
    </source>
</evidence>
<organism evidence="22">
    <name type="scientific">Oryza nivara</name>
    <name type="common">Indian wild rice</name>
    <name type="synonym">Oryza sativa f. spontanea</name>
    <dbReference type="NCBI Taxonomy" id="4536"/>
    <lineage>
        <taxon>Eukaryota</taxon>
        <taxon>Viridiplantae</taxon>
        <taxon>Streptophyta</taxon>
        <taxon>Embryophyta</taxon>
        <taxon>Tracheophyta</taxon>
        <taxon>Spermatophyta</taxon>
        <taxon>Magnoliopsida</taxon>
        <taxon>Liliopsida</taxon>
        <taxon>Poales</taxon>
        <taxon>Poaceae</taxon>
        <taxon>BOP clade</taxon>
        <taxon>Oryzoideae</taxon>
        <taxon>Oryzeae</taxon>
        <taxon>Oryzinae</taxon>
        <taxon>Oryza</taxon>
    </lineage>
</organism>
<dbReference type="InterPro" id="IPR013210">
    <property type="entry name" value="LRR_N_plant-typ"/>
</dbReference>
<evidence type="ECO:0000256" key="14">
    <source>
        <dbReference type="ARBA" id="ARBA00022989"/>
    </source>
</evidence>
<dbReference type="Pfam" id="PF13516">
    <property type="entry name" value="LRR_6"/>
    <property type="match status" value="1"/>
</dbReference>
<reference evidence="22" key="2">
    <citation type="submission" date="2018-04" db="EMBL/GenBank/DDBJ databases">
        <title>OnivRS2 (Oryza nivara Reference Sequence Version 2).</title>
        <authorList>
            <person name="Zhang J."/>
            <person name="Kudrna D."/>
            <person name="Lee S."/>
            <person name="Talag J."/>
            <person name="Rajasekar S."/>
            <person name="Welchert J."/>
            <person name="Hsing Y.-I."/>
            <person name="Wing R.A."/>
        </authorList>
    </citation>
    <scope>NUCLEOTIDE SEQUENCE [LARGE SCALE GENOMIC DNA]</scope>
    <source>
        <strain evidence="22">SL10</strain>
    </source>
</reference>
<evidence type="ECO:0000256" key="11">
    <source>
        <dbReference type="ARBA" id="ARBA00022741"/>
    </source>
</evidence>
<dbReference type="EnsemblPlants" id="ONIVA07G11740.1">
    <property type="protein sequence ID" value="ONIVA07G11740.1"/>
    <property type="gene ID" value="ONIVA07G11740"/>
</dbReference>
<evidence type="ECO:0000256" key="19">
    <source>
        <dbReference type="ARBA" id="ARBA00048679"/>
    </source>
</evidence>
<dbReference type="FunFam" id="3.80.10.10:FF:001347">
    <property type="entry name" value="LRR receptor-like serine/threonine-protein kinase GSO2"/>
    <property type="match status" value="1"/>
</dbReference>
<dbReference type="STRING" id="4536.A0A0E0I0D0"/>
<keyword evidence="13" id="KW-0067">ATP-binding</keyword>
<feature type="signal peptide" evidence="20">
    <location>
        <begin position="1"/>
        <end position="25"/>
    </location>
</feature>
<protein>
    <recommendedName>
        <fullName evidence="3">non-specific serine/threonine protein kinase</fullName>
        <ecNumber evidence="3">2.7.11.1</ecNumber>
    </recommendedName>
</protein>
<dbReference type="PRINTS" id="PR00019">
    <property type="entry name" value="LEURICHRPT"/>
</dbReference>
<dbReference type="GO" id="GO:0004674">
    <property type="term" value="F:protein serine/threonine kinase activity"/>
    <property type="evidence" value="ECO:0007669"/>
    <property type="project" value="UniProtKB-KW"/>
</dbReference>
<evidence type="ECO:0000256" key="6">
    <source>
        <dbReference type="ARBA" id="ARBA00022614"/>
    </source>
</evidence>
<keyword evidence="11" id="KW-0547">Nucleotide-binding</keyword>
<evidence type="ECO:0000256" key="9">
    <source>
        <dbReference type="ARBA" id="ARBA00022729"/>
    </source>
</evidence>
<dbReference type="eggNOG" id="KOG0619">
    <property type="taxonomic scope" value="Eukaryota"/>
</dbReference>
<evidence type="ECO:0000256" key="17">
    <source>
        <dbReference type="ARBA" id="ARBA00023180"/>
    </source>
</evidence>
<evidence type="ECO:0000256" key="1">
    <source>
        <dbReference type="ARBA" id="ARBA00004251"/>
    </source>
</evidence>
<keyword evidence="14" id="KW-1133">Transmembrane helix</keyword>
<evidence type="ECO:0000256" key="18">
    <source>
        <dbReference type="ARBA" id="ARBA00047899"/>
    </source>
</evidence>
<keyword evidence="7" id="KW-1070">Brassinosteroid signaling pathway</keyword>
<dbReference type="InterPro" id="IPR032675">
    <property type="entry name" value="LRR_dom_sf"/>
</dbReference>
<dbReference type="EC" id="2.7.11.1" evidence="3"/>
<keyword evidence="16" id="KW-0675">Receptor</keyword>
<evidence type="ECO:0000259" key="21">
    <source>
        <dbReference type="Pfam" id="PF08263"/>
    </source>
</evidence>
<evidence type="ECO:0000256" key="13">
    <source>
        <dbReference type="ARBA" id="ARBA00022840"/>
    </source>
</evidence>
<keyword evidence="10" id="KW-0677">Repeat</keyword>
<evidence type="ECO:0000256" key="3">
    <source>
        <dbReference type="ARBA" id="ARBA00012513"/>
    </source>
</evidence>
<keyword evidence="8" id="KW-0812">Transmembrane</keyword>
<dbReference type="PANTHER" id="PTHR48063:SF31">
    <property type="entry name" value="OS01G0601700 PROTEIN"/>
    <property type="match status" value="1"/>
</dbReference>
<evidence type="ECO:0000256" key="10">
    <source>
        <dbReference type="ARBA" id="ARBA00022737"/>
    </source>
</evidence>
<evidence type="ECO:0000256" key="16">
    <source>
        <dbReference type="ARBA" id="ARBA00023170"/>
    </source>
</evidence>
<evidence type="ECO:0000256" key="2">
    <source>
        <dbReference type="ARBA" id="ARBA00009592"/>
    </source>
</evidence>
<dbReference type="Pfam" id="PF08263">
    <property type="entry name" value="LRRNT_2"/>
    <property type="match status" value="1"/>
</dbReference>
<comment type="subcellular location">
    <subcellularLocation>
        <location evidence="1">Cell membrane</location>
        <topology evidence="1">Single-pass type I membrane protein</topology>
    </subcellularLocation>
</comment>
<dbReference type="Gramene" id="ONIVA07G11740.1">
    <property type="protein sequence ID" value="ONIVA07G11740.1"/>
    <property type="gene ID" value="ONIVA07G11740"/>
</dbReference>
<dbReference type="Pfam" id="PF13855">
    <property type="entry name" value="LRR_8"/>
    <property type="match status" value="1"/>
</dbReference>
<name>A0A0E0I0D0_ORYNI</name>
<dbReference type="GO" id="GO:0005524">
    <property type="term" value="F:ATP binding"/>
    <property type="evidence" value="ECO:0007669"/>
    <property type="project" value="UniProtKB-KW"/>
</dbReference>
<keyword evidence="4" id="KW-1003">Cell membrane</keyword>
<dbReference type="Proteomes" id="UP000006591">
    <property type="component" value="Chromosome 7"/>
</dbReference>
<feature type="chain" id="PRO_5002362351" description="non-specific serine/threonine protein kinase" evidence="20">
    <location>
        <begin position="26"/>
        <end position="934"/>
    </location>
</feature>
<keyword evidence="5" id="KW-0723">Serine/threonine-protein kinase</keyword>
<evidence type="ECO:0000256" key="8">
    <source>
        <dbReference type="ARBA" id="ARBA00022692"/>
    </source>
</evidence>
<dbReference type="SMART" id="SM00369">
    <property type="entry name" value="LRR_TYP"/>
    <property type="match status" value="11"/>
</dbReference>
<comment type="catalytic activity">
    <reaction evidence="18">
        <text>L-threonyl-[protein] + ATP = O-phospho-L-threonyl-[protein] + ADP + H(+)</text>
        <dbReference type="Rhea" id="RHEA:46608"/>
        <dbReference type="Rhea" id="RHEA-COMP:11060"/>
        <dbReference type="Rhea" id="RHEA-COMP:11605"/>
        <dbReference type="ChEBI" id="CHEBI:15378"/>
        <dbReference type="ChEBI" id="CHEBI:30013"/>
        <dbReference type="ChEBI" id="CHEBI:30616"/>
        <dbReference type="ChEBI" id="CHEBI:61977"/>
        <dbReference type="ChEBI" id="CHEBI:456216"/>
        <dbReference type="EC" id="2.7.11.1"/>
    </reaction>
</comment>
<keyword evidence="6" id="KW-0433">Leucine-rich repeat</keyword>
<proteinExistence type="inferred from homology"/>
<feature type="domain" description="Leucine-rich repeat-containing N-terminal plant-type" evidence="21">
    <location>
        <begin position="32"/>
        <end position="69"/>
    </location>
</feature>
<dbReference type="SUPFAM" id="SSF52058">
    <property type="entry name" value="L domain-like"/>
    <property type="match status" value="3"/>
</dbReference>
<dbReference type="Pfam" id="PF00560">
    <property type="entry name" value="LRR_1"/>
    <property type="match status" value="11"/>
</dbReference>
<accession>A0A0E0I0D0</accession>
<evidence type="ECO:0000313" key="23">
    <source>
        <dbReference type="Proteomes" id="UP000006591"/>
    </source>
</evidence>
<dbReference type="HOGENOM" id="CLU_000288_18_3_1"/>
<dbReference type="PANTHER" id="PTHR48063">
    <property type="entry name" value="LRR RECEPTOR-LIKE KINASE"/>
    <property type="match status" value="1"/>
</dbReference>
<dbReference type="InterPro" id="IPR046956">
    <property type="entry name" value="RLP23-like"/>
</dbReference>
<dbReference type="Gene3D" id="3.80.10.10">
    <property type="entry name" value="Ribonuclease Inhibitor"/>
    <property type="match status" value="3"/>
</dbReference>
<evidence type="ECO:0000256" key="12">
    <source>
        <dbReference type="ARBA" id="ARBA00022777"/>
    </source>
</evidence>
<evidence type="ECO:0000313" key="22">
    <source>
        <dbReference type="EnsemblPlants" id="ONIVA07G11740.1"/>
    </source>
</evidence>
<comment type="similarity">
    <text evidence="2">Belongs to the RLP family.</text>
</comment>
<dbReference type="OMA" id="LRKNCAM"/>
<evidence type="ECO:0000256" key="20">
    <source>
        <dbReference type="SAM" id="SignalP"/>
    </source>
</evidence>
<keyword evidence="5" id="KW-0808">Transferase</keyword>
<sequence length="934" mass="104249">MAALSALTTTVITCLILITPAPAAASGASCVPSERDALAAFRASLLDPAGRLATWSGHSCCRWRGVHCDGSTGHVVKLDLRNDHTVHSDTDWILFYEVRVDVDSSWVHSALALRNTGEMISSLAALHHLRYLDLSWNNFNDSSIPLFMAGLKNLRYLNLSGPSFSGRIPPQLGNLSNLQYLDLSSGPTISSDLSWLLGLSSLRHLDMSWVDLTAVRDWVHTVNTLSSLKVLRLRGCKLESAISTLSHFNLTRLEVLDLSVNKFNASIQQKWLWDHKGIRELYLTEGHWFGSIPDALGNMSALQVMDLGHNNLMGTIPTTLQHLCDLQVVSLYDNYIDGDATEFMERLPRCSWNKLREMDLHSTNLSGELPVWIGKLSSLDFVDLSHNTLTGELPVGFGALRNMIYLNLGWNNFTGQISEEHFSSLLNLKYLYLSGNSFKQMVFEEDWIPPFRLKVAHLRSCGLGPKFPSWLKWQTEIRVLDVSGTCISDSLPVWFKTVFSQAYSLNLSDNQLCGTLPRTLEDMLAMVMDLGSNNLTGQVPRFPVNITYFDLSNNSLSGPLPSDLGAPRLEELRLYSNYITGTIPAYFCQLRGLVSLYLSSNHLTGEFPQCSDNYKALPPDDLDPFFSPYFGDRMSTIDLSNNSFTGPFPQFLENTTYLRFLDLSHNNFSGKLPTWIAKRIPYLRFLRLRSNMFSGHIPEELTNSFGLHYLDLANNNISGIIPQSLAGMKAMRRTTPDGNRGDVYEGSISSFTKGQELHYTFSNYNLVVLLDLSGNSLTGQIPEEISLLLGLKSLNLSGNHLGGKIPNTIGDLKGLESLDLSRNRLSGEIPSSLSELTSLSWLNLSYNNLSGRIPSGHQLQTLNDQEYIYIGNPGLCGPPLRKNCAMRGRHDEVDDVSDDLAALYLGLQDVLLKLDELPHLKHVIIHDLYMLRMS</sequence>
<dbReference type="FunFam" id="3.80.10.10:FF:000649">
    <property type="entry name" value="Leucine Rich Repeat family protein"/>
    <property type="match status" value="1"/>
</dbReference>
<evidence type="ECO:0000256" key="4">
    <source>
        <dbReference type="ARBA" id="ARBA00022475"/>
    </source>
</evidence>
<dbReference type="GO" id="GO:0009742">
    <property type="term" value="P:brassinosteroid mediated signaling pathway"/>
    <property type="evidence" value="ECO:0007669"/>
    <property type="project" value="UniProtKB-KW"/>
</dbReference>
<dbReference type="AlphaFoldDB" id="A0A0E0I0D0"/>